<proteinExistence type="predicted"/>
<organism evidence="2 3">
    <name type="scientific">Lutibacter aestuarii</name>
    <dbReference type="NCBI Taxonomy" id="861111"/>
    <lineage>
        <taxon>Bacteria</taxon>
        <taxon>Pseudomonadati</taxon>
        <taxon>Bacteroidota</taxon>
        <taxon>Flavobacteriia</taxon>
        <taxon>Flavobacteriales</taxon>
        <taxon>Flavobacteriaceae</taxon>
        <taxon>Lutibacter</taxon>
    </lineage>
</organism>
<dbReference type="CDD" id="cd04301">
    <property type="entry name" value="NAT_SF"/>
    <property type="match status" value="1"/>
</dbReference>
<dbReference type="RefSeq" id="WP_298262369.1">
    <property type="nucleotide sequence ID" value="NZ_JBHTIC010000008.1"/>
</dbReference>
<comment type="caution">
    <text evidence="2">The sequence shown here is derived from an EMBL/GenBank/DDBJ whole genome shotgun (WGS) entry which is preliminary data.</text>
</comment>
<gene>
    <name evidence="2" type="ORF">ACFQZW_08265</name>
</gene>
<dbReference type="EC" id="2.3.-.-" evidence="2"/>
<dbReference type="EMBL" id="JBHTIC010000008">
    <property type="protein sequence ID" value="MFD0762072.1"/>
    <property type="molecule type" value="Genomic_DNA"/>
</dbReference>
<dbReference type="InterPro" id="IPR000182">
    <property type="entry name" value="GNAT_dom"/>
</dbReference>
<keyword evidence="2" id="KW-0012">Acyltransferase</keyword>
<dbReference type="SUPFAM" id="SSF55729">
    <property type="entry name" value="Acyl-CoA N-acyltransferases (Nat)"/>
    <property type="match status" value="1"/>
</dbReference>
<dbReference type="InterPro" id="IPR016181">
    <property type="entry name" value="Acyl_CoA_acyltransferase"/>
</dbReference>
<keyword evidence="3" id="KW-1185">Reference proteome</keyword>
<protein>
    <submittedName>
        <fullName evidence="2">GNAT family N-acetyltransferase</fullName>
        <ecNumber evidence="2">2.3.-.-</ecNumber>
    </submittedName>
</protein>
<dbReference type="GO" id="GO:0016746">
    <property type="term" value="F:acyltransferase activity"/>
    <property type="evidence" value="ECO:0007669"/>
    <property type="project" value="UniProtKB-KW"/>
</dbReference>
<name>A0ABW2Z8P6_9FLAO</name>
<evidence type="ECO:0000313" key="3">
    <source>
        <dbReference type="Proteomes" id="UP001597032"/>
    </source>
</evidence>
<evidence type="ECO:0000313" key="2">
    <source>
        <dbReference type="EMBL" id="MFD0762072.1"/>
    </source>
</evidence>
<reference evidence="3" key="1">
    <citation type="journal article" date="2019" name="Int. J. Syst. Evol. Microbiol.">
        <title>The Global Catalogue of Microorganisms (GCM) 10K type strain sequencing project: providing services to taxonomists for standard genome sequencing and annotation.</title>
        <authorList>
            <consortium name="The Broad Institute Genomics Platform"/>
            <consortium name="The Broad Institute Genome Sequencing Center for Infectious Disease"/>
            <person name="Wu L."/>
            <person name="Ma J."/>
        </authorList>
    </citation>
    <scope>NUCLEOTIDE SEQUENCE [LARGE SCALE GENOMIC DNA]</scope>
    <source>
        <strain evidence="3">CCUG 60022</strain>
    </source>
</reference>
<accession>A0ABW2Z8P6</accession>
<keyword evidence="2" id="KW-0808">Transferase</keyword>
<dbReference type="Pfam" id="PF00583">
    <property type="entry name" value="Acetyltransf_1"/>
    <property type="match status" value="1"/>
</dbReference>
<dbReference type="Gene3D" id="3.40.630.30">
    <property type="match status" value="1"/>
</dbReference>
<dbReference type="Proteomes" id="UP001597032">
    <property type="component" value="Unassembled WGS sequence"/>
</dbReference>
<feature type="domain" description="N-acetyltransferase" evidence="1">
    <location>
        <begin position="4"/>
        <end position="153"/>
    </location>
</feature>
<sequence length="173" mass="20705">MRQISLNTIDNTYFYSAWKLYEEAFPIYERRTLKAQTKLFGNHSYKFDLFVQDDVFIGFILWWNFKDFQYIDHFAVSKLLRNKGYGAKILQEFIKSNSKPTLLEVELPDSPLNKRRIKFYERLGFKLNLHNYKVPSSIDNRKIDLLVMSYPEVISKEKLNQFVVNNHPTIFNS</sequence>
<evidence type="ECO:0000259" key="1">
    <source>
        <dbReference type="PROSITE" id="PS51186"/>
    </source>
</evidence>
<dbReference type="PROSITE" id="PS51186">
    <property type="entry name" value="GNAT"/>
    <property type="match status" value="1"/>
</dbReference>